<keyword evidence="9" id="KW-1185">Reference proteome</keyword>
<feature type="domain" description="C2HC/C3H-type" evidence="7">
    <location>
        <begin position="671"/>
        <end position="700"/>
    </location>
</feature>
<comment type="caution">
    <text evidence="8">The sequence shown here is derived from an EMBL/GenBank/DDBJ whole genome shotgun (WGS) entry which is preliminary data.</text>
</comment>
<keyword evidence="4" id="KW-0862">Zinc</keyword>
<organism evidence="8 9">
    <name type="scientific">Laodelphax striatellus</name>
    <name type="common">Small brown planthopper</name>
    <name type="synonym">Delphax striatella</name>
    <dbReference type="NCBI Taxonomy" id="195883"/>
    <lineage>
        <taxon>Eukaryota</taxon>
        <taxon>Metazoa</taxon>
        <taxon>Ecdysozoa</taxon>
        <taxon>Arthropoda</taxon>
        <taxon>Hexapoda</taxon>
        <taxon>Insecta</taxon>
        <taxon>Pterygota</taxon>
        <taxon>Neoptera</taxon>
        <taxon>Paraneoptera</taxon>
        <taxon>Hemiptera</taxon>
        <taxon>Auchenorrhyncha</taxon>
        <taxon>Fulgoroidea</taxon>
        <taxon>Delphacidae</taxon>
        <taxon>Criomorphinae</taxon>
        <taxon>Laodelphax</taxon>
    </lineage>
</organism>
<feature type="region of interest" description="Disordered" evidence="6">
    <location>
        <begin position="200"/>
        <end position="362"/>
    </location>
</feature>
<evidence type="ECO:0000256" key="2">
    <source>
        <dbReference type="ARBA" id="ARBA00022737"/>
    </source>
</evidence>
<feature type="compositionally biased region" description="Pro residues" evidence="6">
    <location>
        <begin position="314"/>
        <end position="324"/>
    </location>
</feature>
<gene>
    <name evidence="8" type="ORF">LSTR_LSTR000190</name>
</gene>
<dbReference type="PANTHER" id="PTHR13555:SF68">
    <property type="entry name" value="ZINC FINGER PROTEIN 474"/>
    <property type="match status" value="1"/>
</dbReference>
<evidence type="ECO:0000256" key="5">
    <source>
        <dbReference type="PROSITE-ProRule" id="PRU01371"/>
    </source>
</evidence>
<feature type="compositionally biased region" description="Basic and acidic residues" evidence="6">
    <location>
        <begin position="83"/>
        <end position="101"/>
    </location>
</feature>
<feature type="compositionally biased region" description="Basic and acidic residues" evidence="6">
    <location>
        <begin position="32"/>
        <end position="42"/>
    </location>
</feature>
<dbReference type="Gene3D" id="3.30.160.60">
    <property type="entry name" value="Classic Zinc Finger"/>
    <property type="match status" value="4"/>
</dbReference>
<evidence type="ECO:0000256" key="6">
    <source>
        <dbReference type="SAM" id="MobiDB-lite"/>
    </source>
</evidence>
<dbReference type="PANTHER" id="PTHR13555">
    <property type="entry name" value="C2H2 ZINC FINGER CGI-62-RELATED"/>
    <property type="match status" value="1"/>
</dbReference>
<evidence type="ECO:0000313" key="8">
    <source>
        <dbReference type="EMBL" id="RZF41476.1"/>
    </source>
</evidence>
<keyword evidence="3 5" id="KW-0863">Zinc-finger</keyword>
<feature type="compositionally biased region" description="Polar residues" evidence="6">
    <location>
        <begin position="328"/>
        <end position="339"/>
    </location>
</feature>
<dbReference type="AlphaFoldDB" id="A0A482X748"/>
<evidence type="ECO:0000256" key="4">
    <source>
        <dbReference type="ARBA" id="ARBA00022833"/>
    </source>
</evidence>
<sequence length="701" mass="77829">MSTSVYRRMPVPSTASSTMTATWPGKVGKLPKKPEPKSKRPETATLEKPLVLDPKLLRKLDMTTLCREKLLTIENLIISPRSDSGKMSREKERCSTGEPKTKRVSRGLNTTYRIRSNGRKRLADVFAAAPAANVVSTPMEAESQAQTLVKRVSKVPGKRSPLYPKEKRKVDVKTLKTVKEAMMMESVTESVPPTCCTCGRSEQPERLHSHPVRAQLKKTKVPRSLETENLPSSQIQPKSSVRKPNAIKFRSNKINLPEPIPEIAKQSPVARKNTFRIDSSKKPEPLQKVPPDSPRKSPKISQIPISRRQFSKPSVPPKTPPPFVPTLNPVQHSPPSTGCSRERPQGDTSSAATSPSSSPRKPRTVVCYLCMREFGTASLPLHEPHCLQRWERENAALPAHLRRSPPSRPDRALSPSDWNKFAYETAQASLVPCDKCGRTFLPSRLPLHVKACLGIKRSSIPTATPTVSSIKVIEECKSGDDLTSVVKEGCFICGRVVTPNELANHEEACLARWQADNDKLEPHLRHPLPARPGQEGEARAAVWAPREAHAHQHSTPTLSTPNTLSQPTGLQPTLSLPTGSQPSLSPPTGSQPTLSPRKRLSVCWLCGREFGSASIRIHEPRCLKRWHLENDQLPPERRRPEPQKPAVILTSDGKVDRAATDEVFWQSHLVQLVPCSKCHRTFNPDRVDVHEKACKGPIIKH</sequence>
<evidence type="ECO:0000259" key="7">
    <source>
        <dbReference type="PROSITE" id="PS52027"/>
    </source>
</evidence>
<reference evidence="8 9" key="1">
    <citation type="journal article" date="2017" name="Gigascience">
        <title>Genome sequence of the small brown planthopper, Laodelphax striatellus.</title>
        <authorList>
            <person name="Zhu J."/>
            <person name="Jiang F."/>
            <person name="Wang X."/>
            <person name="Yang P."/>
            <person name="Bao Y."/>
            <person name="Zhao W."/>
            <person name="Wang W."/>
            <person name="Lu H."/>
            <person name="Wang Q."/>
            <person name="Cui N."/>
            <person name="Li J."/>
            <person name="Chen X."/>
            <person name="Luo L."/>
            <person name="Yu J."/>
            <person name="Kang L."/>
            <person name="Cui F."/>
        </authorList>
    </citation>
    <scope>NUCLEOTIDE SEQUENCE [LARGE SCALE GENOMIC DNA]</scope>
    <source>
        <strain evidence="8">Lst14</strain>
    </source>
</reference>
<keyword evidence="1" id="KW-0479">Metal-binding</keyword>
<accession>A0A482X748</accession>
<protein>
    <recommendedName>
        <fullName evidence="7">C2HC/C3H-type domain-containing protein</fullName>
    </recommendedName>
</protein>
<dbReference type="STRING" id="195883.A0A482X748"/>
<feature type="compositionally biased region" description="Low complexity" evidence="6">
    <location>
        <begin position="554"/>
        <end position="568"/>
    </location>
</feature>
<feature type="compositionally biased region" description="Low complexity" evidence="6">
    <location>
        <begin position="348"/>
        <end position="359"/>
    </location>
</feature>
<dbReference type="GO" id="GO:0008270">
    <property type="term" value="F:zinc ion binding"/>
    <property type="evidence" value="ECO:0007669"/>
    <property type="project" value="UniProtKB-KW"/>
</dbReference>
<dbReference type="PROSITE" id="PS52027">
    <property type="entry name" value="ZF_C2HC_C3H"/>
    <property type="match status" value="3"/>
</dbReference>
<dbReference type="Pfam" id="PF13913">
    <property type="entry name" value="zf-C2HC_2"/>
    <property type="match status" value="5"/>
</dbReference>
<feature type="region of interest" description="Disordered" evidence="6">
    <location>
        <begin position="522"/>
        <end position="595"/>
    </location>
</feature>
<evidence type="ECO:0000256" key="3">
    <source>
        <dbReference type="ARBA" id="ARBA00022771"/>
    </source>
</evidence>
<evidence type="ECO:0000256" key="1">
    <source>
        <dbReference type="ARBA" id="ARBA00022723"/>
    </source>
</evidence>
<proteinExistence type="predicted"/>
<feature type="domain" description="C2HC/C3H-type" evidence="7">
    <location>
        <begin position="363"/>
        <end position="392"/>
    </location>
</feature>
<dbReference type="OrthoDB" id="265955at2759"/>
<feature type="region of interest" description="Disordered" evidence="6">
    <location>
        <begin position="82"/>
        <end position="103"/>
    </location>
</feature>
<evidence type="ECO:0000313" key="9">
    <source>
        <dbReference type="Proteomes" id="UP000291343"/>
    </source>
</evidence>
<feature type="compositionally biased region" description="Polar residues" evidence="6">
    <location>
        <begin position="569"/>
        <end position="594"/>
    </location>
</feature>
<feature type="domain" description="C2HC/C3H-type" evidence="7">
    <location>
        <begin position="429"/>
        <end position="458"/>
    </location>
</feature>
<dbReference type="InterPro" id="IPR049899">
    <property type="entry name" value="Znf_C2HC_C3H"/>
</dbReference>
<dbReference type="Proteomes" id="UP000291343">
    <property type="component" value="Unassembled WGS sequence"/>
</dbReference>
<dbReference type="InParanoid" id="A0A482X748"/>
<dbReference type="InterPro" id="IPR026319">
    <property type="entry name" value="ZC2HC1A/B-like"/>
</dbReference>
<feature type="region of interest" description="Disordered" evidence="6">
    <location>
        <begin position="1"/>
        <end position="46"/>
    </location>
</feature>
<feature type="compositionally biased region" description="Basic residues" evidence="6">
    <location>
        <begin position="209"/>
        <end position="221"/>
    </location>
</feature>
<feature type="compositionally biased region" description="Polar residues" evidence="6">
    <location>
        <begin position="227"/>
        <end position="239"/>
    </location>
</feature>
<name>A0A482X748_LAOST</name>
<dbReference type="EMBL" id="QKKF02016774">
    <property type="protein sequence ID" value="RZF41476.1"/>
    <property type="molecule type" value="Genomic_DNA"/>
</dbReference>
<keyword evidence="2" id="KW-0677">Repeat</keyword>